<evidence type="ECO:0000256" key="3">
    <source>
        <dbReference type="ARBA" id="ARBA00023242"/>
    </source>
</evidence>
<evidence type="ECO:0000256" key="4">
    <source>
        <dbReference type="RuleBase" id="RU004020"/>
    </source>
</evidence>
<evidence type="ECO:0000259" key="6">
    <source>
        <dbReference type="SMART" id="SM00415"/>
    </source>
</evidence>
<accession>A0A1Z5JZT1</accession>
<reference evidence="7 8" key="1">
    <citation type="journal article" date="2015" name="Plant Cell">
        <title>Oil accumulation by the oleaginous diatom Fistulifera solaris as revealed by the genome and transcriptome.</title>
        <authorList>
            <person name="Tanaka T."/>
            <person name="Maeda Y."/>
            <person name="Veluchamy A."/>
            <person name="Tanaka M."/>
            <person name="Abida H."/>
            <person name="Marechal E."/>
            <person name="Bowler C."/>
            <person name="Muto M."/>
            <person name="Sunaga Y."/>
            <person name="Tanaka M."/>
            <person name="Yoshino T."/>
            <person name="Taniguchi T."/>
            <person name="Fukuda Y."/>
            <person name="Nemoto M."/>
            <person name="Matsumoto M."/>
            <person name="Wong P.S."/>
            <person name="Aburatani S."/>
            <person name="Fujibuchi W."/>
        </authorList>
    </citation>
    <scope>NUCLEOTIDE SEQUENCE [LARGE SCALE GENOMIC DNA]</scope>
    <source>
        <strain evidence="7 8">JPCC DA0580</strain>
    </source>
</reference>
<comment type="similarity">
    <text evidence="4">Belongs to the HSF family.</text>
</comment>
<organism evidence="7 8">
    <name type="scientific">Fistulifera solaris</name>
    <name type="common">Oleaginous diatom</name>
    <dbReference type="NCBI Taxonomy" id="1519565"/>
    <lineage>
        <taxon>Eukaryota</taxon>
        <taxon>Sar</taxon>
        <taxon>Stramenopiles</taxon>
        <taxon>Ochrophyta</taxon>
        <taxon>Bacillariophyta</taxon>
        <taxon>Bacillariophyceae</taxon>
        <taxon>Bacillariophycidae</taxon>
        <taxon>Naviculales</taxon>
        <taxon>Naviculaceae</taxon>
        <taxon>Fistulifera</taxon>
    </lineage>
</organism>
<evidence type="ECO:0000313" key="7">
    <source>
        <dbReference type="EMBL" id="GAX19550.1"/>
    </source>
</evidence>
<sequence>MDIRNNISAELSALLSRNSGILPGQSYLGLGGSESLGLSSSNPNMSSILASLVLQQQVEERQKALLIHQLALLGADSNGLSSLAAPSPVDALALLLQQRQQPQNFPIDNTSLDRLAALRAAAIPDPVVGLSALPNHAGDLAKILQAQQLREQQDAGNILHKPTPAEIKRKGRSGSFPQKLHQILQELERQEGGREIASFLPHGKAFAIHKPRDFVKTIMPKYFRMSRFSSFQRQLNLYDFQRITEGRGKGAYYHDLFVKDKPMLASMMKRNKIKGVKNQDDTSHDDEEDEEEKKI</sequence>
<dbReference type="EMBL" id="BDSP01000137">
    <property type="protein sequence ID" value="GAX19550.1"/>
    <property type="molecule type" value="Genomic_DNA"/>
</dbReference>
<dbReference type="FunFam" id="1.10.10.10:FF:000479">
    <property type="entry name" value="Predicted protein"/>
    <property type="match status" value="1"/>
</dbReference>
<keyword evidence="3" id="KW-0539">Nucleus</keyword>
<evidence type="ECO:0000313" key="8">
    <source>
        <dbReference type="Proteomes" id="UP000198406"/>
    </source>
</evidence>
<dbReference type="InParanoid" id="A0A1Z5JZT1"/>
<feature type="domain" description="HSF-type DNA-binding" evidence="6">
    <location>
        <begin position="172"/>
        <end position="271"/>
    </location>
</feature>
<dbReference type="SMART" id="SM00415">
    <property type="entry name" value="HSF"/>
    <property type="match status" value="1"/>
</dbReference>
<dbReference type="InterPro" id="IPR036390">
    <property type="entry name" value="WH_DNA-bd_sf"/>
</dbReference>
<evidence type="ECO:0000256" key="1">
    <source>
        <dbReference type="ARBA" id="ARBA00004123"/>
    </source>
</evidence>
<dbReference type="SUPFAM" id="SSF46785">
    <property type="entry name" value="Winged helix' DNA-binding domain"/>
    <property type="match status" value="1"/>
</dbReference>
<dbReference type="GO" id="GO:0005634">
    <property type="term" value="C:nucleus"/>
    <property type="evidence" value="ECO:0007669"/>
    <property type="project" value="UniProtKB-SubCell"/>
</dbReference>
<dbReference type="InterPro" id="IPR036388">
    <property type="entry name" value="WH-like_DNA-bd_sf"/>
</dbReference>
<comment type="caution">
    <text evidence="7">The sequence shown here is derived from an EMBL/GenBank/DDBJ whole genome shotgun (WGS) entry which is preliminary data.</text>
</comment>
<dbReference type="GO" id="GO:0003700">
    <property type="term" value="F:DNA-binding transcription factor activity"/>
    <property type="evidence" value="ECO:0007669"/>
    <property type="project" value="InterPro"/>
</dbReference>
<dbReference type="GO" id="GO:0043565">
    <property type="term" value="F:sequence-specific DNA binding"/>
    <property type="evidence" value="ECO:0007669"/>
    <property type="project" value="InterPro"/>
</dbReference>
<feature type="compositionally biased region" description="Acidic residues" evidence="5">
    <location>
        <begin position="283"/>
        <end position="295"/>
    </location>
</feature>
<dbReference type="InterPro" id="IPR000232">
    <property type="entry name" value="HSF_DNA-bd"/>
</dbReference>
<dbReference type="Proteomes" id="UP000198406">
    <property type="component" value="Unassembled WGS sequence"/>
</dbReference>
<gene>
    <name evidence="7" type="ORF">FisN_19Hh128</name>
</gene>
<dbReference type="PANTHER" id="PTHR10015:SF206">
    <property type="entry name" value="HSF-TYPE DNA-BINDING DOMAIN-CONTAINING PROTEIN"/>
    <property type="match status" value="1"/>
</dbReference>
<name>A0A1Z5JZT1_FISSO</name>
<proteinExistence type="inferred from homology"/>
<dbReference type="PANTHER" id="PTHR10015">
    <property type="entry name" value="HEAT SHOCK TRANSCRIPTION FACTOR"/>
    <property type="match status" value="1"/>
</dbReference>
<dbReference type="Pfam" id="PF00447">
    <property type="entry name" value="HSF_DNA-bind"/>
    <property type="match status" value="1"/>
</dbReference>
<dbReference type="AlphaFoldDB" id="A0A1Z5JZT1"/>
<protein>
    <recommendedName>
        <fullName evidence="6">HSF-type DNA-binding domain-containing protein</fullName>
    </recommendedName>
</protein>
<dbReference type="Gene3D" id="1.10.10.10">
    <property type="entry name" value="Winged helix-like DNA-binding domain superfamily/Winged helix DNA-binding domain"/>
    <property type="match status" value="1"/>
</dbReference>
<keyword evidence="8" id="KW-1185">Reference proteome</keyword>
<dbReference type="OrthoDB" id="60033at2759"/>
<evidence type="ECO:0000256" key="2">
    <source>
        <dbReference type="ARBA" id="ARBA00023125"/>
    </source>
</evidence>
<keyword evidence="2" id="KW-0238">DNA-binding</keyword>
<comment type="subcellular location">
    <subcellularLocation>
        <location evidence="1">Nucleus</location>
    </subcellularLocation>
</comment>
<feature type="region of interest" description="Disordered" evidence="5">
    <location>
        <begin position="270"/>
        <end position="295"/>
    </location>
</feature>
<evidence type="ECO:0000256" key="5">
    <source>
        <dbReference type="SAM" id="MobiDB-lite"/>
    </source>
</evidence>